<keyword evidence="8" id="KW-1185">Reference proteome</keyword>
<dbReference type="InterPro" id="IPR049484">
    <property type="entry name" value="Rv0078-like_C"/>
</dbReference>
<dbReference type="InterPro" id="IPR001647">
    <property type="entry name" value="HTH_TetR"/>
</dbReference>
<keyword evidence="2 4" id="KW-0238">DNA-binding</keyword>
<organism evidence="7 8">
    <name type="scientific">Actinocorallia herbida</name>
    <dbReference type="NCBI Taxonomy" id="58109"/>
    <lineage>
        <taxon>Bacteria</taxon>
        <taxon>Bacillati</taxon>
        <taxon>Actinomycetota</taxon>
        <taxon>Actinomycetes</taxon>
        <taxon>Streptosporangiales</taxon>
        <taxon>Thermomonosporaceae</taxon>
        <taxon>Actinocorallia</taxon>
    </lineage>
</organism>
<dbReference type="Proteomes" id="UP000272400">
    <property type="component" value="Unassembled WGS sequence"/>
</dbReference>
<evidence type="ECO:0000313" key="8">
    <source>
        <dbReference type="Proteomes" id="UP000272400"/>
    </source>
</evidence>
<dbReference type="GO" id="GO:0045892">
    <property type="term" value="P:negative regulation of DNA-templated transcription"/>
    <property type="evidence" value="ECO:0007669"/>
    <property type="project" value="UniProtKB-ARBA"/>
</dbReference>
<dbReference type="InterPro" id="IPR009057">
    <property type="entry name" value="Homeodomain-like_sf"/>
</dbReference>
<dbReference type="AlphaFoldDB" id="A0A3N1D2U9"/>
<feature type="domain" description="HTH tetR-type" evidence="6">
    <location>
        <begin position="10"/>
        <end position="70"/>
    </location>
</feature>
<evidence type="ECO:0000256" key="4">
    <source>
        <dbReference type="PROSITE-ProRule" id="PRU00335"/>
    </source>
</evidence>
<dbReference type="PANTHER" id="PTHR30055:SF234">
    <property type="entry name" value="HTH-TYPE TRANSCRIPTIONAL REGULATOR BETI"/>
    <property type="match status" value="1"/>
</dbReference>
<comment type="caution">
    <text evidence="7">The sequence shown here is derived from an EMBL/GenBank/DDBJ whole genome shotgun (WGS) entry which is preliminary data.</text>
</comment>
<dbReference type="OrthoDB" id="9805134at2"/>
<dbReference type="RefSeq" id="WP_123666687.1">
    <property type="nucleotide sequence ID" value="NZ_RJKE01000001.1"/>
</dbReference>
<protein>
    <submittedName>
        <fullName evidence="7">TetR family transcriptional regulator</fullName>
    </submittedName>
</protein>
<proteinExistence type="predicted"/>
<evidence type="ECO:0000313" key="7">
    <source>
        <dbReference type="EMBL" id="ROO87398.1"/>
    </source>
</evidence>
<dbReference type="PANTHER" id="PTHR30055">
    <property type="entry name" value="HTH-TYPE TRANSCRIPTIONAL REGULATOR RUTR"/>
    <property type="match status" value="1"/>
</dbReference>
<dbReference type="GO" id="GO:0003700">
    <property type="term" value="F:DNA-binding transcription factor activity"/>
    <property type="evidence" value="ECO:0007669"/>
    <property type="project" value="TreeGrafter"/>
</dbReference>
<dbReference type="Gene3D" id="1.10.357.10">
    <property type="entry name" value="Tetracycline Repressor, domain 2"/>
    <property type="match status" value="1"/>
</dbReference>
<sequence>MRRQQSERSDTTKQAIVAAACDLFTGHGYDRTSLDQIAEKAGVSKGALYHHYRDKTEILAAVYTDLCHHMSERLLGDVEPGSDPIEALRSGSRFFLNACSEPSYRRIALIDAPAVLGWSRWRSIDADGGGFGLLRQGLVAAADAGLTSPEHLEERAHLLIAAIFEAALLIARSDTPHTTRAVMAELLDRQLEDLRTAPGRPGGGPAVADRPAD</sequence>
<dbReference type="PRINTS" id="PR00455">
    <property type="entry name" value="HTHTETR"/>
</dbReference>
<evidence type="ECO:0000259" key="6">
    <source>
        <dbReference type="PROSITE" id="PS50977"/>
    </source>
</evidence>
<feature type="region of interest" description="Disordered" evidence="5">
    <location>
        <begin position="194"/>
        <end position="213"/>
    </location>
</feature>
<reference evidence="7 8" key="1">
    <citation type="submission" date="2018-11" db="EMBL/GenBank/DDBJ databases">
        <title>Sequencing the genomes of 1000 actinobacteria strains.</title>
        <authorList>
            <person name="Klenk H.-P."/>
        </authorList>
    </citation>
    <scope>NUCLEOTIDE SEQUENCE [LARGE SCALE GENOMIC DNA]</scope>
    <source>
        <strain evidence="7 8">DSM 44254</strain>
    </source>
</reference>
<dbReference type="PROSITE" id="PS50977">
    <property type="entry name" value="HTH_TETR_2"/>
    <property type="match status" value="1"/>
</dbReference>
<dbReference type="InterPro" id="IPR050109">
    <property type="entry name" value="HTH-type_TetR-like_transc_reg"/>
</dbReference>
<accession>A0A3N1D2U9</accession>
<keyword evidence="3" id="KW-0804">Transcription</keyword>
<dbReference type="Pfam" id="PF21351">
    <property type="entry name" value="TetR_C_41"/>
    <property type="match status" value="1"/>
</dbReference>
<feature type="DNA-binding region" description="H-T-H motif" evidence="4">
    <location>
        <begin position="33"/>
        <end position="52"/>
    </location>
</feature>
<dbReference type="Pfam" id="PF00440">
    <property type="entry name" value="TetR_N"/>
    <property type="match status" value="1"/>
</dbReference>
<keyword evidence="1" id="KW-0805">Transcription regulation</keyword>
<name>A0A3N1D2U9_9ACTN</name>
<evidence type="ECO:0000256" key="2">
    <source>
        <dbReference type="ARBA" id="ARBA00023125"/>
    </source>
</evidence>
<evidence type="ECO:0000256" key="3">
    <source>
        <dbReference type="ARBA" id="ARBA00023163"/>
    </source>
</evidence>
<dbReference type="FunFam" id="1.10.10.60:FF:000141">
    <property type="entry name" value="TetR family transcriptional regulator"/>
    <property type="match status" value="1"/>
</dbReference>
<dbReference type="GO" id="GO:0000976">
    <property type="term" value="F:transcription cis-regulatory region binding"/>
    <property type="evidence" value="ECO:0007669"/>
    <property type="project" value="TreeGrafter"/>
</dbReference>
<dbReference type="SUPFAM" id="SSF46689">
    <property type="entry name" value="Homeodomain-like"/>
    <property type="match status" value="1"/>
</dbReference>
<gene>
    <name evidence="7" type="ORF">EDD29_5005</name>
</gene>
<evidence type="ECO:0000256" key="5">
    <source>
        <dbReference type="SAM" id="MobiDB-lite"/>
    </source>
</evidence>
<evidence type="ECO:0000256" key="1">
    <source>
        <dbReference type="ARBA" id="ARBA00023015"/>
    </source>
</evidence>
<dbReference type="EMBL" id="RJKE01000001">
    <property type="protein sequence ID" value="ROO87398.1"/>
    <property type="molecule type" value="Genomic_DNA"/>
</dbReference>